<sequence>MANLFTKFPPIATFKKMERKTMIPSKVLDFISTLRSTFLFLEALYIPTIAAIEGITLGGGLEMAMFCDIWICGEDAVLGLPEIGLAIILGYKHDLSELTCQVDGAPCFSQAPSPSPPCLSLSLSRGTPSTIPFGHARSVNYFVPAGEARLKALELSRDINQKLRSGKNPKERLKLHGSRRQYWNQYFVRHA</sequence>
<dbReference type="PANTHER" id="PTHR11941:SF171">
    <property type="entry name" value="SD19268P"/>
    <property type="match status" value="1"/>
</dbReference>
<reference evidence="3 4" key="1">
    <citation type="journal article" date="2014" name="Nat. Genet.">
        <title>Genome sequence of the hot pepper provides insights into the evolution of pungency in Capsicum species.</title>
        <authorList>
            <person name="Kim S."/>
            <person name="Park M."/>
            <person name="Yeom S.I."/>
            <person name="Kim Y.M."/>
            <person name="Lee J.M."/>
            <person name="Lee H.A."/>
            <person name="Seo E."/>
            <person name="Choi J."/>
            <person name="Cheong K."/>
            <person name="Kim K.T."/>
            <person name="Jung K."/>
            <person name="Lee G.W."/>
            <person name="Oh S.K."/>
            <person name="Bae C."/>
            <person name="Kim S.B."/>
            <person name="Lee H.Y."/>
            <person name="Kim S.Y."/>
            <person name="Kim M.S."/>
            <person name="Kang B.C."/>
            <person name="Jo Y.D."/>
            <person name="Yang H.B."/>
            <person name="Jeong H.J."/>
            <person name="Kang W.H."/>
            <person name="Kwon J.K."/>
            <person name="Shin C."/>
            <person name="Lim J.Y."/>
            <person name="Park J.H."/>
            <person name="Huh J.H."/>
            <person name="Kim J.S."/>
            <person name="Kim B.D."/>
            <person name="Cohen O."/>
            <person name="Paran I."/>
            <person name="Suh M.C."/>
            <person name="Lee S.B."/>
            <person name="Kim Y.K."/>
            <person name="Shin Y."/>
            <person name="Noh S.J."/>
            <person name="Park J."/>
            <person name="Seo Y.S."/>
            <person name="Kwon S.Y."/>
            <person name="Kim H.A."/>
            <person name="Park J.M."/>
            <person name="Kim H.J."/>
            <person name="Choi S.B."/>
            <person name="Bosland P.W."/>
            <person name="Reeves G."/>
            <person name="Jo S.H."/>
            <person name="Lee B.W."/>
            <person name="Cho H.T."/>
            <person name="Choi H.S."/>
            <person name="Lee M.S."/>
            <person name="Yu Y."/>
            <person name="Do Choi Y."/>
            <person name="Park B.S."/>
            <person name="van Deynze A."/>
            <person name="Ashrafi H."/>
            <person name="Hill T."/>
            <person name="Kim W.T."/>
            <person name="Pai H.S."/>
            <person name="Ahn H.K."/>
            <person name="Yeam I."/>
            <person name="Giovannoni J.J."/>
            <person name="Rose J.K."/>
            <person name="Sorensen I."/>
            <person name="Lee S.J."/>
            <person name="Kim R.W."/>
            <person name="Choi I.Y."/>
            <person name="Choi B.S."/>
            <person name="Lim J.S."/>
            <person name="Lee Y.H."/>
            <person name="Choi D."/>
        </authorList>
    </citation>
    <scope>NUCLEOTIDE SEQUENCE [LARGE SCALE GENOMIC DNA]</scope>
    <source>
        <strain evidence="4">cv. CM334</strain>
    </source>
</reference>
<protein>
    <submittedName>
        <fullName evidence="3">Uncharacterized protein</fullName>
    </submittedName>
</protein>
<accession>A0A2G2YXE8</accession>
<gene>
    <name evidence="3" type="ORF">T459_21693</name>
</gene>
<dbReference type="PANTHER" id="PTHR11941">
    <property type="entry name" value="ENOYL-COA HYDRATASE-RELATED"/>
    <property type="match status" value="1"/>
</dbReference>
<comment type="similarity">
    <text evidence="1 2">Belongs to the enoyl-CoA hydratase/isomerase family.</text>
</comment>
<dbReference type="GO" id="GO:0003824">
    <property type="term" value="F:catalytic activity"/>
    <property type="evidence" value="ECO:0007669"/>
    <property type="project" value="InterPro"/>
</dbReference>
<dbReference type="InterPro" id="IPR018376">
    <property type="entry name" value="Enoyl-CoA_hyd/isom_CS"/>
</dbReference>
<dbReference type="GO" id="GO:0006635">
    <property type="term" value="P:fatty acid beta-oxidation"/>
    <property type="evidence" value="ECO:0000318"/>
    <property type="project" value="GO_Central"/>
</dbReference>
<dbReference type="Gramene" id="PHT74416">
    <property type="protein sequence ID" value="PHT74416"/>
    <property type="gene ID" value="T459_21693"/>
</dbReference>
<evidence type="ECO:0000313" key="4">
    <source>
        <dbReference type="Proteomes" id="UP000222542"/>
    </source>
</evidence>
<dbReference type="CDD" id="cd06558">
    <property type="entry name" value="crotonase-like"/>
    <property type="match status" value="1"/>
</dbReference>
<dbReference type="PROSITE" id="PS00166">
    <property type="entry name" value="ENOYL_COA_HYDRATASE"/>
    <property type="match status" value="1"/>
</dbReference>
<dbReference type="SUPFAM" id="SSF52096">
    <property type="entry name" value="ClpP/crotonase"/>
    <property type="match status" value="1"/>
</dbReference>
<dbReference type="InterPro" id="IPR001753">
    <property type="entry name" value="Enoyl-CoA_hydra/iso"/>
</dbReference>
<name>A0A2G2YXE8_CAPAN</name>
<dbReference type="Pfam" id="PF00378">
    <property type="entry name" value="ECH_1"/>
    <property type="match status" value="1"/>
</dbReference>
<keyword evidence="4" id="KW-1185">Reference proteome</keyword>
<dbReference type="InterPro" id="IPR029045">
    <property type="entry name" value="ClpP/crotonase-like_dom_sf"/>
</dbReference>
<dbReference type="EMBL" id="AYRZ02000008">
    <property type="protein sequence ID" value="PHT74416.1"/>
    <property type="molecule type" value="Genomic_DNA"/>
</dbReference>
<evidence type="ECO:0000256" key="2">
    <source>
        <dbReference type="RuleBase" id="RU003707"/>
    </source>
</evidence>
<evidence type="ECO:0000313" key="3">
    <source>
        <dbReference type="EMBL" id="PHT74416.1"/>
    </source>
</evidence>
<dbReference type="AlphaFoldDB" id="A0A2G2YXE8"/>
<reference evidence="3 4" key="2">
    <citation type="journal article" date="2017" name="Genome Biol.">
        <title>New reference genome sequences of hot pepper reveal the massive evolution of plant disease-resistance genes by retroduplication.</title>
        <authorList>
            <person name="Kim S."/>
            <person name="Park J."/>
            <person name="Yeom S.I."/>
            <person name="Kim Y.M."/>
            <person name="Seo E."/>
            <person name="Kim K.T."/>
            <person name="Kim M.S."/>
            <person name="Lee J.M."/>
            <person name="Cheong K."/>
            <person name="Shin H.S."/>
            <person name="Kim S.B."/>
            <person name="Han K."/>
            <person name="Lee J."/>
            <person name="Park M."/>
            <person name="Lee H.A."/>
            <person name="Lee H.Y."/>
            <person name="Lee Y."/>
            <person name="Oh S."/>
            <person name="Lee J.H."/>
            <person name="Choi E."/>
            <person name="Choi E."/>
            <person name="Lee S.E."/>
            <person name="Jeon J."/>
            <person name="Kim H."/>
            <person name="Choi G."/>
            <person name="Song H."/>
            <person name="Lee J."/>
            <person name="Lee S.C."/>
            <person name="Kwon J.K."/>
            <person name="Lee H.Y."/>
            <person name="Koo N."/>
            <person name="Hong Y."/>
            <person name="Kim R.W."/>
            <person name="Kang W.H."/>
            <person name="Huh J.H."/>
            <person name="Kang B.C."/>
            <person name="Yang T.J."/>
            <person name="Lee Y.H."/>
            <person name="Bennetzen J.L."/>
            <person name="Choi D."/>
        </authorList>
    </citation>
    <scope>NUCLEOTIDE SEQUENCE [LARGE SCALE GENOMIC DNA]</scope>
    <source>
        <strain evidence="4">cv. CM334</strain>
    </source>
</reference>
<dbReference type="GO" id="GO:0005739">
    <property type="term" value="C:mitochondrion"/>
    <property type="evidence" value="ECO:0000318"/>
    <property type="project" value="GO_Central"/>
</dbReference>
<dbReference type="Gene3D" id="3.90.226.10">
    <property type="entry name" value="2-enoyl-CoA Hydratase, Chain A, domain 1"/>
    <property type="match status" value="1"/>
</dbReference>
<comment type="caution">
    <text evidence="3">The sequence shown here is derived from an EMBL/GenBank/DDBJ whole genome shotgun (WGS) entry which is preliminary data.</text>
</comment>
<dbReference type="STRING" id="4072.A0A2G2YXE8"/>
<evidence type="ECO:0000256" key="1">
    <source>
        <dbReference type="ARBA" id="ARBA00005254"/>
    </source>
</evidence>
<organism evidence="3 4">
    <name type="scientific">Capsicum annuum</name>
    <name type="common">Capsicum pepper</name>
    <dbReference type="NCBI Taxonomy" id="4072"/>
    <lineage>
        <taxon>Eukaryota</taxon>
        <taxon>Viridiplantae</taxon>
        <taxon>Streptophyta</taxon>
        <taxon>Embryophyta</taxon>
        <taxon>Tracheophyta</taxon>
        <taxon>Spermatophyta</taxon>
        <taxon>Magnoliopsida</taxon>
        <taxon>eudicotyledons</taxon>
        <taxon>Gunneridae</taxon>
        <taxon>Pentapetalae</taxon>
        <taxon>asterids</taxon>
        <taxon>lamiids</taxon>
        <taxon>Solanales</taxon>
        <taxon>Solanaceae</taxon>
        <taxon>Solanoideae</taxon>
        <taxon>Capsiceae</taxon>
        <taxon>Capsicum</taxon>
    </lineage>
</organism>
<dbReference type="Proteomes" id="UP000222542">
    <property type="component" value="Unassembled WGS sequence"/>
</dbReference>
<proteinExistence type="inferred from homology"/>